<proteinExistence type="predicted"/>
<organism evidence="2 3">
    <name type="scientific">Orchesella dallaii</name>
    <dbReference type="NCBI Taxonomy" id="48710"/>
    <lineage>
        <taxon>Eukaryota</taxon>
        <taxon>Metazoa</taxon>
        <taxon>Ecdysozoa</taxon>
        <taxon>Arthropoda</taxon>
        <taxon>Hexapoda</taxon>
        <taxon>Collembola</taxon>
        <taxon>Entomobryomorpha</taxon>
        <taxon>Entomobryoidea</taxon>
        <taxon>Orchesellidae</taxon>
        <taxon>Orchesellinae</taxon>
        <taxon>Orchesella</taxon>
    </lineage>
</organism>
<reference evidence="2 3" key="1">
    <citation type="submission" date="2024-08" db="EMBL/GenBank/DDBJ databases">
        <authorList>
            <person name="Cucini C."/>
            <person name="Frati F."/>
        </authorList>
    </citation>
    <scope>NUCLEOTIDE SEQUENCE [LARGE SCALE GENOMIC DNA]</scope>
</reference>
<evidence type="ECO:0000313" key="2">
    <source>
        <dbReference type="EMBL" id="CAL8105122.1"/>
    </source>
</evidence>
<evidence type="ECO:0000256" key="1">
    <source>
        <dbReference type="SAM" id="SignalP"/>
    </source>
</evidence>
<gene>
    <name evidence="2" type="ORF">ODALV1_LOCUS11962</name>
</gene>
<keyword evidence="3" id="KW-1185">Reference proteome</keyword>
<sequence>MNTGIVAVSILLVLLSGSITAFPTIILKPLDLLSFRPHKMAKAQATANSCQSADHHHHRMHSTWLESMKNSAFGIPPLKLVPETKLALFRNAI</sequence>
<protein>
    <recommendedName>
        <fullName evidence="4">Secreted protein</fullName>
    </recommendedName>
</protein>
<feature type="signal peptide" evidence="1">
    <location>
        <begin position="1"/>
        <end position="21"/>
    </location>
</feature>
<feature type="chain" id="PRO_5047358031" description="Secreted protein" evidence="1">
    <location>
        <begin position="22"/>
        <end position="93"/>
    </location>
</feature>
<evidence type="ECO:0008006" key="4">
    <source>
        <dbReference type="Google" id="ProtNLM"/>
    </source>
</evidence>
<dbReference type="Proteomes" id="UP001642540">
    <property type="component" value="Unassembled WGS sequence"/>
</dbReference>
<accession>A0ABP1QMS1</accession>
<name>A0ABP1QMS1_9HEXA</name>
<comment type="caution">
    <text evidence="2">The sequence shown here is derived from an EMBL/GenBank/DDBJ whole genome shotgun (WGS) entry which is preliminary data.</text>
</comment>
<keyword evidence="1" id="KW-0732">Signal</keyword>
<evidence type="ECO:0000313" key="3">
    <source>
        <dbReference type="Proteomes" id="UP001642540"/>
    </source>
</evidence>
<dbReference type="EMBL" id="CAXLJM020000036">
    <property type="protein sequence ID" value="CAL8105122.1"/>
    <property type="molecule type" value="Genomic_DNA"/>
</dbReference>